<dbReference type="InterPro" id="IPR007681">
    <property type="entry name" value="Mog1"/>
</dbReference>
<accession>A0ABR4DCM0</accession>
<dbReference type="Proteomes" id="UP001600064">
    <property type="component" value="Unassembled WGS sequence"/>
</dbReference>
<dbReference type="CDD" id="cd18724">
    <property type="entry name" value="PIN_LabA-like"/>
    <property type="match status" value="1"/>
</dbReference>
<dbReference type="Gene3D" id="3.40.50.1010">
    <property type="entry name" value="5'-nuclease"/>
    <property type="match status" value="1"/>
</dbReference>
<organism evidence="2 3">
    <name type="scientific">Remersonia thermophila</name>
    <dbReference type="NCBI Taxonomy" id="72144"/>
    <lineage>
        <taxon>Eukaryota</taxon>
        <taxon>Fungi</taxon>
        <taxon>Dikarya</taxon>
        <taxon>Ascomycota</taxon>
        <taxon>Pezizomycotina</taxon>
        <taxon>Sordariomycetes</taxon>
        <taxon>Sordariomycetidae</taxon>
        <taxon>Sordariales</taxon>
        <taxon>Sordariales incertae sedis</taxon>
        <taxon>Remersonia</taxon>
    </lineage>
</organism>
<feature type="compositionally biased region" description="Low complexity" evidence="1">
    <location>
        <begin position="594"/>
        <end position="604"/>
    </location>
</feature>
<gene>
    <name evidence="2" type="ORF">VTJ83DRAFT_2939</name>
</gene>
<feature type="compositionally biased region" description="Low complexity" evidence="1">
    <location>
        <begin position="386"/>
        <end position="408"/>
    </location>
</feature>
<feature type="region of interest" description="Disordered" evidence="1">
    <location>
        <begin position="376"/>
        <end position="419"/>
    </location>
</feature>
<evidence type="ECO:0000313" key="3">
    <source>
        <dbReference type="Proteomes" id="UP001600064"/>
    </source>
</evidence>
<keyword evidence="3" id="KW-1185">Reference proteome</keyword>
<proteinExistence type="predicted"/>
<dbReference type="PANTHER" id="PTHR15837:SF5">
    <property type="entry name" value="NYN DOMAIN-CONTAINING PROTEIN"/>
    <property type="match status" value="1"/>
</dbReference>
<feature type="region of interest" description="Disordered" evidence="1">
    <location>
        <begin position="232"/>
        <end position="281"/>
    </location>
</feature>
<sequence length="722" mass="78436">MASTYFGRAQRGDRRLGDDLDLLAKWARKFLCASDGPSYHLTQLSPQDLQKLFCGPPTEFRLVENPDHTVELEPLQTFVQHIDPDLVGLLLSPGYARSTARHRELLGVLTGSHHHVETAAHRAFDEALQNGADPTAADRYSMEVAKAQFDEIAAAVRERWKAEQDDRLRACWSCPTEPYADPHDSFPVGPLMPEAPIYTSYWHAASTIDTPFDDARTVCGYDTPGCHTHKMASHRLSKTPSPHGSETSVASGKWSHPTFSSESVSDAESDGGGFGDAEGGVSLLPADLAETLGFRPPSNAPTPTPSTPSAFGAWGVGAGAGAGAGPGPAAHLGNGLLAAISAMRAKVDSILDDPHIHLAHHPADPADPAGVFPAAISQPPSPAPAVVPCSRPATPGSSAAKGQAAAKPSPGPFSATPEKKVPFRETTHKPWMGFTCYDVPRHALGPDQLVPKYWTTKAGKERYLRHKVGDLKLDDAKVRSDRHLGFIARNPVHIFVDLSNIIIGFYDSMKESRGIPVTKRVLAPPFSFKNFDTILTRDRNVAKRVVAGSLSSSYNKRWPSYMLQAEELEYEMNILERVPKPAAGSPARKRRGKAAASDASGTDTSGEDNGGRNVVMKQGEQGVDELLHLKILQSAMDAREPATMVLATGDAASAQYSDGFKKNIERVLSRGWNIELYGWSRNISAAWREPDFLKKWHSQFKIFELDAFCEELYDMYVEAVAP</sequence>
<evidence type="ECO:0000313" key="2">
    <source>
        <dbReference type="EMBL" id="KAL2268093.1"/>
    </source>
</evidence>
<dbReference type="RefSeq" id="XP_070866820.1">
    <property type="nucleotide sequence ID" value="XM_071009264.1"/>
</dbReference>
<evidence type="ECO:0008006" key="4">
    <source>
        <dbReference type="Google" id="ProtNLM"/>
    </source>
</evidence>
<reference evidence="2 3" key="1">
    <citation type="journal article" date="2024" name="Commun. Biol.">
        <title>Comparative genomic analysis of thermophilic fungi reveals convergent evolutionary adaptations and gene losses.</title>
        <authorList>
            <person name="Steindorff A.S."/>
            <person name="Aguilar-Pontes M.V."/>
            <person name="Robinson A.J."/>
            <person name="Andreopoulos B."/>
            <person name="LaButti K."/>
            <person name="Kuo A."/>
            <person name="Mondo S."/>
            <person name="Riley R."/>
            <person name="Otillar R."/>
            <person name="Haridas S."/>
            <person name="Lipzen A."/>
            <person name="Grimwood J."/>
            <person name="Schmutz J."/>
            <person name="Clum A."/>
            <person name="Reid I.D."/>
            <person name="Moisan M.C."/>
            <person name="Butler G."/>
            <person name="Nguyen T.T.M."/>
            <person name="Dewar K."/>
            <person name="Conant G."/>
            <person name="Drula E."/>
            <person name="Henrissat B."/>
            <person name="Hansel C."/>
            <person name="Singer S."/>
            <person name="Hutchinson M.I."/>
            <person name="de Vries R.P."/>
            <person name="Natvig D.O."/>
            <person name="Powell A.J."/>
            <person name="Tsang A."/>
            <person name="Grigoriev I.V."/>
        </authorList>
    </citation>
    <scope>NUCLEOTIDE SEQUENCE [LARGE SCALE GENOMIC DNA]</scope>
    <source>
        <strain evidence="2 3">ATCC 22073</strain>
    </source>
</reference>
<dbReference type="PANTHER" id="PTHR15837">
    <property type="entry name" value="RAN GUANINE NUCLEOTIDE RELEASE FACTOR"/>
    <property type="match status" value="1"/>
</dbReference>
<feature type="region of interest" description="Disordered" evidence="1">
    <location>
        <begin position="581"/>
        <end position="614"/>
    </location>
</feature>
<comment type="caution">
    <text evidence="2">The sequence shown here is derived from an EMBL/GenBank/DDBJ whole genome shotgun (WGS) entry which is preliminary data.</text>
</comment>
<name>A0ABR4DCM0_9PEZI</name>
<protein>
    <recommendedName>
        <fullName evidence="4">NYN domain-containing protein</fullName>
    </recommendedName>
</protein>
<dbReference type="EMBL" id="JAZGUE010000003">
    <property type="protein sequence ID" value="KAL2268093.1"/>
    <property type="molecule type" value="Genomic_DNA"/>
</dbReference>
<evidence type="ECO:0000256" key="1">
    <source>
        <dbReference type="SAM" id="MobiDB-lite"/>
    </source>
</evidence>
<feature type="compositionally biased region" description="Polar residues" evidence="1">
    <location>
        <begin position="238"/>
        <end position="250"/>
    </location>
</feature>
<dbReference type="GeneID" id="98123908"/>